<dbReference type="RefSeq" id="WP_013319145.1">
    <property type="nucleotide sequence ID" value="NC_014500.1"/>
</dbReference>
<accession>E0SCS9</accession>
<organism evidence="1 2">
    <name type="scientific">Dickeya dadantii (strain 3937)</name>
    <name type="common">Erwinia chrysanthemi (strain 3937)</name>
    <dbReference type="NCBI Taxonomy" id="198628"/>
    <lineage>
        <taxon>Bacteria</taxon>
        <taxon>Pseudomonadati</taxon>
        <taxon>Pseudomonadota</taxon>
        <taxon>Gammaproteobacteria</taxon>
        <taxon>Enterobacterales</taxon>
        <taxon>Pectobacteriaceae</taxon>
        <taxon>Dickeya</taxon>
    </lineage>
</organism>
<dbReference type="AlphaFoldDB" id="E0SCS9"/>
<sequence>MIVNYFYILNGQKINECVDIDGVYHRSDVIDDLVEKLNIQNVTPARDRGGVRNTSDETSECALRQYGVSTIEVEKLDGIDTKLIVY</sequence>
<dbReference type="STRING" id="198628.Dda3937_00951"/>
<protein>
    <submittedName>
        <fullName evidence="1">Uncharacterized protein</fullName>
    </submittedName>
</protein>
<evidence type="ECO:0000313" key="2">
    <source>
        <dbReference type="Proteomes" id="UP000006859"/>
    </source>
</evidence>
<keyword evidence="2" id="KW-1185">Reference proteome</keyword>
<dbReference type="HOGENOM" id="CLU_2492860_0_0_6"/>
<dbReference type="KEGG" id="ddd:Dda3937_00951"/>
<dbReference type="Proteomes" id="UP000006859">
    <property type="component" value="Chromosome"/>
</dbReference>
<gene>
    <name evidence="1" type="ordered locus">Dda3937_00951</name>
</gene>
<dbReference type="EMBL" id="CP002038">
    <property type="protein sequence ID" value="ADM99720.1"/>
    <property type="molecule type" value="Genomic_DNA"/>
</dbReference>
<reference evidence="1 2" key="1">
    <citation type="journal article" date="2011" name="J. Bacteriol.">
        <title>Genome sequence of the plant-pathogenic bacterium Dickeya dadantii 3937.</title>
        <authorList>
            <person name="Glasner J.D."/>
            <person name="Yang C.H."/>
            <person name="Reverchon S."/>
            <person name="Hugouvieux-Cotte-Pattat N."/>
            <person name="Condemine G."/>
            <person name="Bohin J.P."/>
            <person name="Van Gijsegem F."/>
            <person name="Yang S."/>
            <person name="Franza T."/>
            <person name="Expert D."/>
            <person name="Plunkett G. III"/>
            <person name="San Francisco M.J."/>
            <person name="Charkowski A.O."/>
            <person name="Py B."/>
            <person name="Bell K."/>
            <person name="Rauscher L."/>
            <person name="Rodriguez-Palenzuela P."/>
            <person name="Toussaint A."/>
            <person name="Holeva M.C."/>
            <person name="He S.Y."/>
            <person name="Douet V."/>
            <person name="Boccara M."/>
            <person name="Blanco C."/>
            <person name="Toth I."/>
            <person name="Anderson B.D."/>
            <person name="Biehl B.S."/>
            <person name="Mau B."/>
            <person name="Flynn S.M."/>
            <person name="Barras F."/>
            <person name="Lindeberg M."/>
            <person name="Birch P.R."/>
            <person name="Tsuyumu S."/>
            <person name="Shi X."/>
            <person name="Hibbing M."/>
            <person name="Yap M.N."/>
            <person name="Carpentier M."/>
            <person name="Dassa E."/>
            <person name="Umehara M."/>
            <person name="Kim J.F."/>
            <person name="Rusch M."/>
            <person name="Soni P."/>
            <person name="Mayhew G.F."/>
            <person name="Fouts D.E."/>
            <person name="Gill S.R."/>
            <person name="Blattner F.R."/>
            <person name="Keen N.T."/>
            <person name="Perna N.T."/>
        </authorList>
    </citation>
    <scope>NUCLEOTIDE SEQUENCE [LARGE SCALE GENOMIC DNA]</scope>
    <source>
        <strain evidence="1 2">3937</strain>
    </source>
</reference>
<evidence type="ECO:0000313" key="1">
    <source>
        <dbReference type="EMBL" id="ADM99720.1"/>
    </source>
</evidence>
<proteinExistence type="predicted"/>
<name>E0SCS9_DICD3</name>